<dbReference type="InterPro" id="IPR012338">
    <property type="entry name" value="Beta-lactam/transpept-like"/>
</dbReference>
<dbReference type="EMBL" id="RLII01000003">
    <property type="protein sequence ID" value="RXE59974.1"/>
    <property type="molecule type" value="Genomic_DNA"/>
</dbReference>
<evidence type="ECO:0000313" key="3">
    <source>
        <dbReference type="EMBL" id="RXE59974.1"/>
    </source>
</evidence>
<dbReference type="AlphaFoldDB" id="A0A4Q0I6E1"/>
<feature type="domain" description="Beta-lactamase-related" evidence="2">
    <location>
        <begin position="39"/>
        <end position="360"/>
    </location>
</feature>
<keyword evidence="4" id="KW-1185">Reference proteome</keyword>
<dbReference type="SUPFAM" id="SSF56601">
    <property type="entry name" value="beta-lactamase/transpeptidase-like"/>
    <property type="match status" value="1"/>
</dbReference>
<proteinExistence type="predicted"/>
<dbReference type="InterPro" id="IPR050789">
    <property type="entry name" value="Diverse_Enzym_Activities"/>
</dbReference>
<dbReference type="GO" id="GO:0016787">
    <property type="term" value="F:hydrolase activity"/>
    <property type="evidence" value="ECO:0007669"/>
    <property type="project" value="UniProtKB-KW"/>
</dbReference>
<gene>
    <name evidence="3" type="ORF">EFD62_04265</name>
</gene>
<dbReference type="PANTHER" id="PTHR43283">
    <property type="entry name" value="BETA-LACTAMASE-RELATED"/>
    <property type="match status" value="1"/>
</dbReference>
<dbReference type="PANTHER" id="PTHR43283:SF11">
    <property type="entry name" value="BETA-LACTAMASE-RELATED DOMAIN-CONTAINING PROTEIN"/>
    <property type="match status" value="1"/>
</dbReference>
<dbReference type="OrthoDB" id="9797709at2"/>
<accession>A0A4Q0I6E1</accession>
<evidence type="ECO:0000259" key="2">
    <source>
        <dbReference type="Pfam" id="PF00144"/>
    </source>
</evidence>
<dbReference type="Gene3D" id="3.40.710.10">
    <property type="entry name" value="DD-peptidase/beta-lactamase superfamily"/>
    <property type="match status" value="1"/>
</dbReference>
<sequence length="385" mass="43685">MEAKLMGKEKSINILRKETGIKPENVGYLSNAIETIDGHLSNLIGRKRLQAAAYIISKDNKIFAHNSMGKLLYNDDKKDFQPDSIRLIASITKVFVAISILQLVEKGKIRLDQPVAEIIEEFRTPVHEKINIFHLLTHTSGIRPDPGAFFEPYPLDWRWFDSKNWIKDSLRDFLLLEPGVEWRYSSTGFTILSEIITRASGVYAEKYIIDNVVKPLGMNNTFFDVPEELTDRVCFTSEEDMHWFEKDKKRPKWAAPRGSGGLYSTLEDLQKLGQMLINKGTLNGVRILSRKAVESMTRNQLKGVRNYCWSAGGVEMEYGLGMNVYSNNTFLSPGSFSHEGAGLSGLYMDPVENMVFAYICPLEEDVGWEAEAVINLRNIVWSGII</sequence>
<organism evidence="3 4">
    <name type="scientific">Acetivibrio mesophilus</name>
    <dbReference type="NCBI Taxonomy" id="2487273"/>
    <lineage>
        <taxon>Bacteria</taxon>
        <taxon>Bacillati</taxon>
        <taxon>Bacillota</taxon>
        <taxon>Clostridia</taxon>
        <taxon>Eubacteriales</taxon>
        <taxon>Oscillospiraceae</taxon>
        <taxon>Acetivibrio</taxon>
    </lineage>
</organism>
<protein>
    <submittedName>
        <fullName evidence="3">Class A beta-lactamase-related serine hydrolase</fullName>
    </submittedName>
</protein>
<comment type="caution">
    <text evidence="3">The sequence shown here is derived from an EMBL/GenBank/DDBJ whole genome shotgun (WGS) entry which is preliminary data.</text>
</comment>
<dbReference type="InterPro" id="IPR001466">
    <property type="entry name" value="Beta-lactam-related"/>
</dbReference>
<keyword evidence="1 3" id="KW-0378">Hydrolase</keyword>
<dbReference type="Pfam" id="PF00144">
    <property type="entry name" value="Beta-lactamase"/>
    <property type="match status" value="1"/>
</dbReference>
<dbReference type="Proteomes" id="UP000289166">
    <property type="component" value="Unassembled WGS sequence"/>
</dbReference>
<evidence type="ECO:0000256" key="1">
    <source>
        <dbReference type="ARBA" id="ARBA00022801"/>
    </source>
</evidence>
<evidence type="ECO:0000313" key="4">
    <source>
        <dbReference type="Proteomes" id="UP000289166"/>
    </source>
</evidence>
<reference evidence="4" key="1">
    <citation type="submission" date="2018-11" db="EMBL/GenBank/DDBJ databases">
        <title>Genome sequencing of a novel mesophilic and cellulolytic organism within the genus Hungateiclostridium.</title>
        <authorList>
            <person name="Rettenmaier R."/>
            <person name="Liebl W."/>
            <person name="Zverlov V."/>
        </authorList>
    </citation>
    <scope>NUCLEOTIDE SEQUENCE [LARGE SCALE GENOMIC DNA]</scope>
    <source>
        <strain evidence="4">N2K1</strain>
    </source>
</reference>
<name>A0A4Q0I6E1_9FIRM</name>